<dbReference type="EMBL" id="ADOG01000028">
    <property type="protein sequence ID" value="EFM91411.1"/>
    <property type="molecule type" value="Genomic_DNA"/>
</dbReference>
<accession>A0A828PIB1</accession>
<evidence type="ECO:0000313" key="2">
    <source>
        <dbReference type="Proteomes" id="UP000005341"/>
    </source>
</evidence>
<reference evidence="1 2" key="1">
    <citation type="journal article" date="2010" name="J. Bacteriol.">
        <title>Comparative genomic characterization of Actinobacillus pleuropneumoniae.</title>
        <authorList>
            <person name="Xu Z."/>
            <person name="Chen X."/>
            <person name="Li L."/>
            <person name="Li T."/>
            <person name="Wang S."/>
            <person name="Chen H."/>
            <person name="Zhou R."/>
        </authorList>
    </citation>
    <scope>NUCLEOTIDE SEQUENCE [LARGE SCALE GENOMIC DNA]</scope>
    <source>
        <strain evidence="1 2">Femo</strain>
    </source>
</reference>
<dbReference type="AlphaFoldDB" id="A0A828PIB1"/>
<dbReference type="Proteomes" id="UP000005341">
    <property type="component" value="Unassembled WGS sequence"/>
</dbReference>
<name>A0A828PIB1_ACTPL</name>
<sequence length="43" mass="5122">MRWDSLSSPNKRSDLSQNLQKIEKNNRLNTYLARITGKIDRIF</sequence>
<comment type="caution">
    <text evidence="1">The sequence shown here is derived from an EMBL/GenBank/DDBJ whole genome shotgun (WGS) entry which is preliminary data.</text>
</comment>
<protein>
    <submittedName>
        <fullName evidence="1">Uncharacterized protein</fullName>
    </submittedName>
</protein>
<proteinExistence type="predicted"/>
<organism evidence="1 2">
    <name type="scientific">Actinobacillus pleuropneumoniae serovar 6 str. Femo</name>
    <dbReference type="NCBI Taxonomy" id="754256"/>
    <lineage>
        <taxon>Bacteria</taxon>
        <taxon>Pseudomonadati</taxon>
        <taxon>Pseudomonadota</taxon>
        <taxon>Gammaproteobacteria</taxon>
        <taxon>Pasteurellales</taxon>
        <taxon>Pasteurellaceae</taxon>
        <taxon>Actinobacillus</taxon>
    </lineage>
</organism>
<gene>
    <name evidence="1" type="ORF">appser6_16380</name>
</gene>
<evidence type="ECO:0000313" key="1">
    <source>
        <dbReference type="EMBL" id="EFM91411.1"/>
    </source>
</evidence>